<dbReference type="RefSeq" id="XP_023816694.1">
    <property type="nucleotide sequence ID" value="XM_023960926.1"/>
</dbReference>
<feature type="domain" description="SOWAHA-C winged helix-turn-helix" evidence="6">
    <location>
        <begin position="5"/>
        <end position="72"/>
    </location>
</feature>
<feature type="compositionally biased region" description="Low complexity" evidence="5">
    <location>
        <begin position="606"/>
        <end position="634"/>
    </location>
</feature>
<dbReference type="Pfam" id="PF25877">
    <property type="entry name" value="WHD_SOWAH"/>
    <property type="match status" value="1"/>
</dbReference>
<feature type="compositionally biased region" description="Low complexity" evidence="5">
    <location>
        <begin position="376"/>
        <end position="385"/>
    </location>
</feature>
<dbReference type="PANTHER" id="PTHR14491">
    <property type="entry name" value="SOSONDOWAH, ISOFORM G"/>
    <property type="match status" value="1"/>
</dbReference>
<dbReference type="Ensembl" id="ENSORLT00000030558.1">
    <property type="protein sequence ID" value="ENSORLP00000043866.1"/>
    <property type="gene ID" value="ENSORLG00000024009.1"/>
</dbReference>
<comment type="similarity">
    <text evidence="3">Belongs to the SOWAH family.</text>
</comment>
<gene>
    <name evidence="7" type="primary">LOC105355339</name>
</gene>
<organism evidence="7 8">
    <name type="scientific">Oryzias latipes</name>
    <name type="common">Japanese rice fish</name>
    <name type="synonym">Japanese killifish</name>
    <dbReference type="NCBI Taxonomy" id="8090"/>
    <lineage>
        <taxon>Eukaryota</taxon>
        <taxon>Metazoa</taxon>
        <taxon>Chordata</taxon>
        <taxon>Craniata</taxon>
        <taxon>Vertebrata</taxon>
        <taxon>Euteleostomi</taxon>
        <taxon>Actinopterygii</taxon>
        <taxon>Neopterygii</taxon>
        <taxon>Teleostei</taxon>
        <taxon>Neoteleostei</taxon>
        <taxon>Acanthomorphata</taxon>
        <taxon>Ovalentaria</taxon>
        <taxon>Atherinomorphae</taxon>
        <taxon>Beloniformes</taxon>
        <taxon>Adrianichthyidae</taxon>
        <taxon>Oryziinae</taxon>
        <taxon>Oryzias</taxon>
    </lineage>
</organism>
<keyword evidence="2 4" id="KW-0040">ANK repeat</keyword>
<feature type="repeat" description="ANK" evidence="4">
    <location>
        <begin position="928"/>
        <end position="950"/>
    </location>
</feature>
<reference evidence="7 8" key="1">
    <citation type="journal article" date="2007" name="Nature">
        <title>The medaka draft genome and insights into vertebrate genome evolution.</title>
        <authorList>
            <person name="Kasahara M."/>
            <person name="Naruse K."/>
            <person name="Sasaki S."/>
            <person name="Nakatani Y."/>
            <person name="Qu W."/>
            <person name="Ahsan B."/>
            <person name="Yamada T."/>
            <person name="Nagayasu Y."/>
            <person name="Doi K."/>
            <person name="Kasai Y."/>
            <person name="Jindo T."/>
            <person name="Kobayashi D."/>
            <person name="Shimada A."/>
            <person name="Toyoda A."/>
            <person name="Kuroki Y."/>
            <person name="Fujiyama A."/>
            <person name="Sasaki T."/>
            <person name="Shimizu A."/>
            <person name="Asakawa S."/>
            <person name="Shimizu N."/>
            <person name="Hashimoto S."/>
            <person name="Yang J."/>
            <person name="Lee Y."/>
            <person name="Matsushima K."/>
            <person name="Sugano S."/>
            <person name="Sakaizumi M."/>
            <person name="Narita T."/>
            <person name="Ohishi K."/>
            <person name="Haga S."/>
            <person name="Ohta F."/>
            <person name="Nomoto H."/>
            <person name="Nogata K."/>
            <person name="Morishita T."/>
            <person name="Endo T."/>
            <person name="Shin-I T."/>
            <person name="Takeda H."/>
            <person name="Morishita S."/>
            <person name="Kohara Y."/>
        </authorList>
    </citation>
    <scope>NUCLEOTIDE SEQUENCE [LARGE SCALE GENOMIC DNA]</scope>
    <source>
        <strain evidence="7 8">Hd-rR</strain>
    </source>
</reference>
<feature type="compositionally biased region" description="Low complexity" evidence="5">
    <location>
        <begin position="583"/>
        <end position="592"/>
    </location>
</feature>
<dbReference type="PROSITE" id="PS50297">
    <property type="entry name" value="ANK_REP_REGION"/>
    <property type="match status" value="1"/>
</dbReference>
<dbReference type="STRING" id="8090.ENSORLP00000043866"/>
<feature type="region of interest" description="Disordered" evidence="5">
    <location>
        <begin position="69"/>
        <end position="681"/>
    </location>
</feature>
<dbReference type="Bgee" id="ENSORLG00000024009">
    <property type="expression patterns" value="Expressed in ovary and 12 other cell types or tissues"/>
</dbReference>
<proteinExistence type="inferred from homology"/>
<name>A0A3B3IIX0_ORYLA</name>
<dbReference type="InterPro" id="IPR036770">
    <property type="entry name" value="Ankyrin_rpt-contain_sf"/>
</dbReference>
<evidence type="ECO:0000256" key="2">
    <source>
        <dbReference type="ARBA" id="ARBA00023043"/>
    </source>
</evidence>
<keyword evidence="1" id="KW-0677">Repeat</keyword>
<feature type="compositionally biased region" description="Low complexity" evidence="5">
    <location>
        <begin position="279"/>
        <end position="290"/>
    </location>
</feature>
<protein>
    <recommendedName>
        <fullName evidence="6">SOWAHA-C winged helix-turn-helix domain-containing protein</fullName>
    </recommendedName>
</protein>
<reference evidence="7" key="3">
    <citation type="submission" date="2025-09" db="UniProtKB">
        <authorList>
            <consortium name="Ensembl"/>
        </authorList>
    </citation>
    <scope>IDENTIFICATION</scope>
    <source>
        <strain evidence="7">Hd-rR</strain>
    </source>
</reference>
<feature type="region of interest" description="Disordered" evidence="5">
    <location>
        <begin position="799"/>
        <end position="853"/>
    </location>
</feature>
<dbReference type="InterPro" id="IPR002110">
    <property type="entry name" value="Ankyrin_rpt"/>
</dbReference>
<evidence type="ECO:0000256" key="1">
    <source>
        <dbReference type="ARBA" id="ARBA00022737"/>
    </source>
</evidence>
<feature type="compositionally biased region" description="Acidic residues" evidence="5">
    <location>
        <begin position="416"/>
        <end position="426"/>
    </location>
</feature>
<feature type="compositionally biased region" description="Low complexity" evidence="5">
    <location>
        <begin position="831"/>
        <end position="842"/>
    </location>
</feature>
<evidence type="ECO:0000256" key="3">
    <source>
        <dbReference type="ARBA" id="ARBA00038122"/>
    </source>
</evidence>
<dbReference type="KEGG" id="ola:105355339"/>
<dbReference type="GeneTree" id="ENSGT00950000183003"/>
<feature type="compositionally biased region" description="Basic residues" evidence="5">
    <location>
        <begin position="401"/>
        <end position="410"/>
    </location>
</feature>
<dbReference type="SMART" id="SM00248">
    <property type="entry name" value="ANK"/>
    <property type="match status" value="2"/>
</dbReference>
<evidence type="ECO:0000256" key="5">
    <source>
        <dbReference type="SAM" id="MobiDB-lite"/>
    </source>
</evidence>
<feature type="compositionally biased region" description="Polar residues" evidence="5">
    <location>
        <begin position="466"/>
        <end position="476"/>
    </location>
</feature>
<dbReference type="InterPro" id="IPR058889">
    <property type="entry name" value="WHD_SOWAHA-C"/>
</dbReference>
<evidence type="ECO:0000259" key="6">
    <source>
        <dbReference type="Pfam" id="PF25877"/>
    </source>
</evidence>
<dbReference type="PANTHER" id="PTHR14491:SF3">
    <property type="entry name" value="ANKYRIN REPEAT DOMAIN-CONTAINING PROTEIN SOWAHB"/>
    <property type="match status" value="1"/>
</dbReference>
<dbReference type="PROSITE" id="PS50088">
    <property type="entry name" value="ANK_REPEAT"/>
    <property type="match status" value="1"/>
</dbReference>
<dbReference type="Pfam" id="PF12796">
    <property type="entry name" value="Ank_2"/>
    <property type="match status" value="1"/>
</dbReference>
<dbReference type="Proteomes" id="UP000001038">
    <property type="component" value="Chromosome 12"/>
</dbReference>
<reference evidence="7" key="2">
    <citation type="submission" date="2025-08" db="UniProtKB">
        <authorList>
            <consortium name="Ensembl"/>
        </authorList>
    </citation>
    <scope>IDENTIFICATION</scope>
    <source>
        <strain evidence="7">Hd-rR</strain>
    </source>
</reference>
<accession>A0A3B3IIX0</accession>
<dbReference type="AlphaFoldDB" id="A0A3B3IIX0"/>
<dbReference type="SUPFAM" id="SSF48403">
    <property type="entry name" value="Ankyrin repeat"/>
    <property type="match status" value="1"/>
</dbReference>
<dbReference type="OrthoDB" id="60433at2759"/>
<dbReference type="InParanoid" id="A0A3B3IIX0"/>
<evidence type="ECO:0000256" key="4">
    <source>
        <dbReference type="PROSITE-ProRule" id="PRU00023"/>
    </source>
</evidence>
<sequence>MATHFTQDAVLHFLQSRGGSVKNAELLQHFRDFLGEHRNQNRDVFKQFVNSVATVRQIDGASYVTLRSKFRGGQAGPPAPLQRPDGGRTPAAAPESHRPRAGQEQGEAASRGPRAGALPSAGILPPHSGPQVSIAPPLPGGPRLAQGDPERGGSAVPERRAPASTKRGVSASPDRRASESLLRGAPEGLVRGGPPASERGTPTNPVRGVSASPDRRASAGLVRGAPASPVRGSLEAPDIGALTGQGRRAPAGPERGAPACPVRGVSVVPDRGAPASLVRGAPAGPVRGAPAGPGLGGPAAPDRGASASPVRGALVVPERRGPAGPERGGPSPVQNSLPGQQGPPPGFLAGPTSGGCHKKPNLQTPIQEPKKGSREQLQQQTGPQQERSPPPQTLHPVQVVGRHHRHRKSYKSAVSQDDDDEDDYGEEIQARGRGVGRAASTTPPCIVDTVAPTSVASSGKGPPQIYIQSTERQTPTHLGPPGAWQAGQPAEVRTVPCESTSTRRSVPLEAERHGAPVQCGDRTPPAGGSPQSRPYRRQGAPAQPTYRIPLHIPAAGGSPQLGSRQRQGAPTQHGERIQLHIAPPGGSPQSGPDQRRRLSPSHSGNASLSSDAQVSSSDHSLQNSPRRSQCSSSSEDLQAGTDGPGTAPEVQDGFQHSHRSPLTPGSCTSRSKGPPARHCSAGNLCDEHQSLDNLSDPHGSTDKDGRFPNQHMQWFFSTGDLYDNTEEAYSSEGPSCSPQLRPRPPAVRRVDSALRSRMCLSLGADLDQLQDMDPTGKEVARLVRLQRISSSLSLHRNLSSSSLTSCSTPPRSSSPAPLADNDAQKGGRGKASPATSTSTGPTNGQQPSLVPLHPNEHSWMVKAASGAWGDIYSLFREDPSLLHKRDFISGFTVLHWIAKHGDHRVLNTLSLAAAKMGLSLDINAKSTAGQTPLHIAAIYNSKNIIRLLVNSYFADVRLRDTAGKRPWQYLEKPSPETLEVLGGAQQWVAEQKQLKCQREEASQPQKQRHHVRHQFSFATPKQRPLTYIGMEKVKRSTSLAAFLKRRSQPFELHKTESTA</sequence>
<dbReference type="Gene3D" id="1.25.40.20">
    <property type="entry name" value="Ankyrin repeat-containing domain"/>
    <property type="match status" value="1"/>
</dbReference>
<keyword evidence="8" id="KW-1185">Reference proteome</keyword>
<feature type="compositionally biased region" description="Low complexity" evidence="5">
    <location>
        <begin position="246"/>
        <end position="259"/>
    </location>
</feature>
<evidence type="ECO:0000313" key="8">
    <source>
        <dbReference type="Proteomes" id="UP000001038"/>
    </source>
</evidence>
<feature type="compositionally biased region" description="Polar residues" evidence="5">
    <location>
        <begin position="560"/>
        <end position="570"/>
    </location>
</feature>
<feature type="compositionally biased region" description="Low complexity" evidence="5">
    <location>
        <begin position="799"/>
        <end position="818"/>
    </location>
</feature>
<dbReference type="GeneID" id="105355339"/>
<evidence type="ECO:0000313" key="7">
    <source>
        <dbReference type="Ensembl" id="ENSORLP00000043866.1"/>
    </source>
</evidence>